<evidence type="ECO:0000256" key="4">
    <source>
        <dbReference type="ARBA" id="ARBA00022873"/>
    </source>
</evidence>
<keyword evidence="5 8" id="KW-0223">Dioxygenase</keyword>
<dbReference type="UniPathway" id="UPA00118"/>
<dbReference type="Proteomes" id="UP000031036">
    <property type="component" value="Unassembled WGS sequence"/>
</dbReference>
<keyword evidence="4" id="KW-0124">Carnitine biosynthesis</keyword>
<dbReference type="GO" id="GO:0051213">
    <property type="term" value="F:dioxygenase activity"/>
    <property type="evidence" value="ECO:0007669"/>
    <property type="project" value="UniProtKB-KW"/>
</dbReference>
<keyword evidence="9" id="KW-1185">Reference proteome</keyword>
<sequence>MQRSLLLGMRWSLELMRSTSTMTKLRIIGAELEKQSNDCVLIEYSKGVSEDAHRIHVPLVWLRDHSRDSSSYNWNTNQRRCDLTGIFERSQLANTKDAVRYDTDECVLRIRWHDGVKSVYTADDLMTWVVANNDSKANELLELWDQSTLKRLPNIPLSNFTLEAFVTSFVRYGVVSVSGVDACNPQPTRDLCERIAPIHSTFYGDFWIFGSQGNSQQENHEDTAYGAEAIGPHTDGTYFEQTPGIQQENHEDTAYGAEAIGPHTDGTYFEQTPGIQVCYQMRLLTAQTIVHFFKSYISLNGKI</sequence>
<evidence type="ECO:0000256" key="2">
    <source>
        <dbReference type="ARBA" id="ARBA00005022"/>
    </source>
</evidence>
<dbReference type="OrthoDB" id="408743at2759"/>
<name>A0A0B2VYP6_TOXCA</name>
<gene>
    <name evidence="8" type="primary">TMLHE</name>
    <name evidence="8" type="ORF">Tcan_16029</name>
</gene>
<evidence type="ECO:0000313" key="8">
    <source>
        <dbReference type="EMBL" id="KHN86457.1"/>
    </source>
</evidence>
<dbReference type="PANTHER" id="PTHR10696">
    <property type="entry name" value="GAMMA-BUTYROBETAINE HYDROXYLASE-RELATED"/>
    <property type="match status" value="1"/>
</dbReference>
<evidence type="ECO:0000256" key="6">
    <source>
        <dbReference type="ARBA" id="ARBA00023002"/>
    </source>
</evidence>
<protein>
    <submittedName>
        <fullName evidence="8">Trimethyllysine dioxygenase, mitochondrial</fullName>
    </submittedName>
</protein>
<evidence type="ECO:0000256" key="1">
    <source>
        <dbReference type="ARBA" id="ARBA00001961"/>
    </source>
</evidence>
<dbReference type="GO" id="GO:0046872">
    <property type="term" value="F:metal ion binding"/>
    <property type="evidence" value="ECO:0007669"/>
    <property type="project" value="UniProtKB-KW"/>
</dbReference>
<dbReference type="InterPro" id="IPR042098">
    <property type="entry name" value="TauD-like_sf"/>
</dbReference>
<evidence type="ECO:0000256" key="5">
    <source>
        <dbReference type="ARBA" id="ARBA00022964"/>
    </source>
</evidence>
<keyword evidence="6" id="KW-0560">Oxidoreductase</keyword>
<dbReference type="GO" id="GO:0045329">
    <property type="term" value="P:carnitine biosynthetic process"/>
    <property type="evidence" value="ECO:0007669"/>
    <property type="project" value="UniProtKB-UniPathway"/>
</dbReference>
<reference evidence="8 9" key="1">
    <citation type="submission" date="2014-11" db="EMBL/GenBank/DDBJ databases">
        <title>Genetic blueprint of the zoonotic pathogen Toxocara canis.</title>
        <authorList>
            <person name="Zhu X.-Q."/>
            <person name="Korhonen P.K."/>
            <person name="Cai H."/>
            <person name="Young N.D."/>
            <person name="Nejsum P."/>
            <person name="von Samson-Himmelstjerna G."/>
            <person name="Boag P.R."/>
            <person name="Tan P."/>
            <person name="Li Q."/>
            <person name="Min J."/>
            <person name="Yang Y."/>
            <person name="Wang X."/>
            <person name="Fang X."/>
            <person name="Hall R.S."/>
            <person name="Hofmann A."/>
            <person name="Sternberg P.W."/>
            <person name="Jex A.R."/>
            <person name="Gasser R.B."/>
        </authorList>
    </citation>
    <scope>NUCLEOTIDE SEQUENCE [LARGE SCALE GENOMIC DNA]</scope>
    <source>
        <strain evidence="8">PN_DK_2014</strain>
    </source>
</reference>
<dbReference type="PANTHER" id="PTHR10696:SF51">
    <property type="entry name" value="TRIMETHYLLYSINE DIOXYGENASE, MITOCHONDRIAL"/>
    <property type="match status" value="1"/>
</dbReference>
<evidence type="ECO:0000256" key="3">
    <source>
        <dbReference type="ARBA" id="ARBA00022723"/>
    </source>
</evidence>
<proteinExistence type="predicted"/>
<dbReference type="EMBL" id="JPKZ01000619">
    <property type="protein sequence ID" value="KHN86457.1"/>
    <property type="molecule type" value="Genomic_DNA"/>
</dbReference>
<dbReference type="AlphaFoldDB" id="A0A0B2VYP6"/>
<dbReference type="Gene3D" id="3.30.2020.30">
    <property type="match status" value="1"/>
</dbReference>
<keyword evidence="7" id="KW-0408">Iron</keyword>
<dbReference type="SUPFAM" id="SSF51197">
    <property type="entry name" value="Clavaminate synthase-like"/>
    <property type="match status" value="1"/>
</dbReference>
<evidence type="ECO:0000313" key="9">
    <source>
        <dbReference type="Proteomes" id="UP000031036"/>
    </source>
</evidence>
<dbReference type="Gene3D" id="3.60.130.10">
    <property type="entry name" value="Clavaminate synthase-like"/>
    <property type="match status" value="2"/>
</dbReference>
<evidence type="ECO:0000256" key="7">
    <source>
        <dbReference type="ARBA" id="ARBA00023004"/>
    </source>
</evidence>
<dbReference type="InterPro" id="IPR038492">
    <property type="entry name" value="GBBH-like_N_sf"/>
</dbReference>
<dbReference type="InterPro" id="IPR050411">
    <property type="entry name" value="AlphaKG_dependent_hydroxylases"/>
</dbReference>
<accession>A0A0B2VYP6</accession>
<comment type="cofactor">
    <cofactor evidence="1">
        <name>L-ascorbate</name>
        <dbReference type="ChEBI" id="CHEBI:38290"/>
    </cofactor>
</comment>
<dbReference type="GO" id="GO:0005739">
    <property type="term" value="C:mitochondrion"/>
    <property type="evidence" value="ECO:0007669"/>
    <property type="project" value="TreeGrafter"/>
</dbReference>
<dbReference type="STRING" id="6265.A0A0B2VYP6"/>
<keyword evidence="3" id="KW-0479">Metal-binding</keyword>
<organism evidence="8 9">
    <name type="scientific">Toxocara canis</name>
    <name type="common">Canine roundworm</name>
    <dbReference type="NCBI Taxonomy" id="6265"/>
    <lineage>
        <taxon>Eukaryota</taxon>
        <taxon>Metazoa</taxon>
        <taxon>Ecdysozoa</taxon>
        <taxon>Nematoda</taxon>
        <taxon>Chromadorea</taxon>
        <taxon>Rhabditida</taxon>
        <taxon>Spirurina</taxon>
        <taxon>Ascaridomorpha</taxon>
        <taxon>Ascaridoidea</taxon>
        <taxon>Toxocaridae</taxon>
        <taxon>Toxocara</taxon>
    </lineage>
</organism>
<comment type="pathway">
    <text evidence="2">Amine and polyamine biosynthesis; carnitine biosynthesis.</text>
</comment>
<comment type="caution">
    <text evidence="8">The sequence shown here is derived from an EMBL/GenBank/DDBJ whole genome shotgun (WGS) entry which is preliminary data.</text>
</comment>